<keyword evidence="5" id="KW-1133">Transmembrane helix</keyword>
<dbReference type="Gene3D" id="3.40.50.300">
    <property type="entry name" value="P-loop containing nucleotide triphosphate hydrolases"/>
    <property type="match status" value="1"/>
</dbReference>
<name>A0A285PHX2_9HYPH</name>
<reference evidence="7 8" key="1">
    <citation type="submission" date="2017-09" db="EMBL/GenBank/DDBJ databases">
        <authorList>
            <person name="Ehlers B."/>
            <person name="Leendertz F.H."/>
        </authorList>
    </citation>
    <scope>NUCLEOTIDE SEQUENCE [LARGE SCALE GENOMIC DNA]</scope>
    <source>
        <strain evidence="7 8">DSM 18289</strain>
    </source>
</reference>
<comment type="subcellular location">
    <subcellularLocation>
        <location evidence="1">Cell membrane</location>
        <topology evidence="1">Multi-pass membrane protein</topology>
    </subcellularLocation>
</comment>
<evidence type="ECO:0000313" key="8">
    <source>
        <dbReference type="Proteomes" id="UP000219439"/>
    </source>
</evidence>
<evidence type="ECO:0000256" key="2">
    <source>
        <dbReference type="ARBA" id="ARBA00008806"/>
    </source>
</evidence>
<sequence>MLRAAWEVYQALETLQANKRAREQEERALESIEENRRVREALETLEASELLGSGRLGNLADAKQERMLDNAGLFLGALEGQPLFYNGDMHLLNYGMTRSGKGRDIVLPNLAHVFNRSLVVNDIKDGENAYASAEYRKSRGHRIVAINPYGKHGIPSFKLNPFQRIINKAQRGESVTEDALQLCMSLVPPKKEKDGWVAAGAQQILATWLEFNARFRPDSCTLSNMWRFVFKDFVETVTAILDCGDEALAGLAVKIVDLRESTDQWNAYESELTTALWNFRPDSPLAAVTDTSNFNPADMRHEKTTLYLIGDSDRLEACSSWVSLTVSAIVNACAQEPGPVPVTALIDELANLPYMAVIPKALTLYAGKGVQLWGFCQGRAALRSKGYTDHTIANFESQSGVLHMWLVTEPDLLRDIETWSGKTAVATRGINQSGGQVASASFSTTEHARPVLQSEDITAIGEGKQIVRTGKIGGTRLYIADRVPWFEVPRWKDALRDVREVHFGNN</sequence>
<dbReference type="Pfam" id="PF02534">
    <property type="entry name" value="T4SS-DNA_transf"/>
    <property type="match status" value="1"/>
</dbReference>
<dbReference type="PANTHER" id="PTHR37937">
    <property type="entry name" value="CONJUGATIVE TRANSFER: DNA TRANSPORT"/>
    <property type="match status" value="1"/>
</dbReference>
<evidence type="ECO:0000256" key="4">
    <source>
        <dbReference type="ARBA" id="ARBA00022692"/>
    </source>
</evidence>
<dbReference type="InterPro" id="IPR051539">
    <property type="entry name" value="T4SS-coupling_protein"/>
</dbReference>
<comment type="similarity">
    <text evidence="2">Belongs to the VirD4/TraG family.</text>
</comment>
<evidence type="ECO:0000256" key="5">
    <source>
        <dbReference type="ARBA" id="ARBA00022989"/>
    </source>
</evidence>
<dbReference type="AlphaFoldDB" id="A0A285PHX2"/>
<dbReference type="GO" id="GO:0005886">
    <property type="term" value="C:plasma membrane"/>
    <property type="evidence" value="ECO:0007669"/>
    <property type="project" value="UniProtKB-SubCell"/>
</dbReference>
<dbReference type="SUPFAM" id="SSF52540">
    <property type="entry name" value="P-loop containing nucleoside triphosphate hydrolases"/>
    <property type="match status" value="1"/>
</dbReference>
<dbReference type="EMBL" id="OBEL01000007">
    <property type="protein sequence ID" value="SNZ21329.1"/>
    <property type="molecule type" value="Genomic_DNA"/>
</dbReference>
<organism evidence="7 8">
    <name type="scientific">Cohaesibacter gelatinilyticus</name>
    <dbReference type="NCBI Taxonomy" id="372072"/>
    <lineage>
        <taxon>Bacteria</taxon>
        <taxon>Pseudomonadati</taxon>
        <taxon>Pseudomonadota</taxon>
        <taxon>Alphaproteobacteria</taxon>
        <taxon>Hyphomicrobiales</taxon>
        <taxon>Cohaesibacteraceae</taxon>
    </lineage>
</organism>
<accession>A0A285PHX2</accession>
<evidence type="ECO:0000256" key="1">
    <source>
        <dbReference type="ARBA" id="ARBA00004651"/>
    </source>
</evidence>
<dbReference type="RefSeq" id="WP_097155700.1">
    <property type="nucleotide sequence ID" value="NZ_OBEL01000007.1"/>
</dbReference>
<evidence type="ECO:0000313" key="7">
    <source>
        <dbReference type="EMBL" id="SNZ21329.1"/>
    </source>
</evidence>
<keyword evidence="8" id="KW-1185">Reference proteome</keyword>
<dbReference type="InterPro" id="IPR003688">
    <property type="entry name" value="TraG/VirD4"/>
</dbReference>
<dbReference type="OrthoDB" id="9759295at2"/>
<dbReference type="Proteomes" id="UP000219439">
    <property type="component" value="Unassembled WGS sequence"/>
</dbReference>
<protein>
    <submittedName>
        <fullName evidence="7">Type IV secretion system protein VirD4</fullName>
    </submittedName>
</protein>
<evidence type="ECO:0000256" key="6">
    <source>
        <dbReference type="ARBA" id="ARBA00023136"/>
    </source>
</evidence>
<evidence type="ECO:0000256" key="3">
    <source>
        <dbReference type="ARBA" id="ARBA00022475"/>
    </source>
</evidence>
<proteinExistence type="inferred from homology"/>
<keyword evidence="3" id="KW-1003">Cell membrane</keyword>
<keyword evidence="4" id="KW-0812">Transmembrane</keyword>
<keyword evidence="6" id="KW-0472">Membrane</keyword>
<dbReference type="PANTHER" id="PTHR37937:SF1">
    <property type="entry name" value="CONJUGATIVE TRANSFER: DNA TRANSPORT"/>
    <property type="match status" value="1"/>
</dbReference>
<dbReference type="InterPro" id="IPR027417">
    <property type="entry name" value="P-loop_NTPase"/>
</dbReference>
<gene>
    <name evidence="7" type="ORF">SAMN06265368_4446</name>
</gene>